<sequence>MSSKISEELGRLFEVGFNIGILTYIKQKQIRHNFGNLYLEELQQLKFPQMLKGIVSQVISTLEREMVQKWSTFYLQKGFFCGLNFFAEYLQSIGWSEAHKIRNLEILYYQCQFSGDNSIGTYEGRNKIQWFQEVLRQLDNFTSDDIERYQKQYFWEGLDLGKKGEFVNADTLILLRYRKQLRILCVDLSIFSINSSQELKNLDFVEILRNLLIRDISYLRSKSIFSQLRIDTQSLGFEFTDNLKNYFTAFKYKDKESAKLIQAGGYAYSFYHFLKENNIIHFEDKSIIFNAVGYSDRGISAMSVKPDNLTVLQNCYEIYTHDSSIREINQARKQVLNCIRRSAYSSFIKGKNFVDALLDIPANNTTNVIHQERVEGFFNSVDKVPQNLIDKLGLTGTLDLRNAHAELIKKELISDSNYIFLTGNPGIGKTTAIASFLKSHVDEGFLFFYVSPRKQVNLDIIEKFQDKNSNKLCDDRILAINSYSNLISDNQGEYTVQYVSNQHQGDFRLQSVQFCDSRNIELRLRRAERLNRKTEDIIQDKGKSSKGVLNSICEAISTVIEHQKSQNIIATVSIQSLKKTFDNSDTLKHVEKIFRNTYNDREDIVIPERMKAISHKIKHLFIMIDEITGDDSGVEFLHGIHKILDKYKLTDSQYSFNTKVIIADASIVDKNVINQHLADKTPEPDKIYFRRTNDISEPLSIEHFVFKNLPSTIINANSYPAKSLSITYKTIVESQLYVEKIRLEDKNSLIKSLQKQILQDIEILLNSSAVEQIIVYIQDKQRLGELIAKIKQQTAKFQPFEDYIEIHANISELEKEQINQCKNHVKIVFMTASGSRGLSFPQAKHILVEIPGFQIEKNLMEVIQVIYRGRGNDKIDHQDKQLIFYLSQKSIYYQDDFENQQLALQESVLSLLNILLILKASINTRIFGHGNISRNKFIVIPIGGKSIFTAGETFSTKIANLIKQLKQEHRRNRSDTLVENVYTSLEQLLGTADFTVRDTVNLNYLDLFKTFNNSFAKNCSSLDKLLDFGNIELAYISGSLLIVPIPQNTLEETYQMRVLDIATYVNQKLWQNMQIISHSKSYPQNLRSAIKDAIELIYKLKEQINKTQYLEQFSKNLDQYYALPLFIFISGEVLKEYFSNQPEEPEDERFRDILAAYIRLLYPVNNILPIGDKYKEFPFVLFRSYSLGEIRKKSFTDKYLLTSNELNVLNLILSQKDS</sequence>
<comment type="caution">
    <text evidence="2">The sequence shown here is derived from an EMBL/GenBank/DDBJ whole genome shotgun (WGS) entry which is preliminary data.</text>
</comment>
<dbReference type="GO" id="GO:0005524">
    <property type="term" value="F:ATP binding"/>
    <property type="evidence" value="ECO:0007669"/>
    <property type="project" value="UniProtKB-KW"/>
</dbReference>
<dbReference type="Proteomes" id="UP000620559">
    <property type="component" value="Unassembled WGS sequence"/>
</dbReference>
<reference evidence="2" key="1">
    <citation type="submission" date="2020-10" db="EMBL/GenBank/DDBJ databases">
        <authorList>
            <person name="Castelo-Branco R."/>
            <person name="Eusebio N."/>
            <person name="Adriana R."/>
            <person name="Vieira A."/>
            <person name="Brugerolle De Fraissinette N."/>
            <person name="Rezende De Castro R."/>
            <person name="Schneider M.P."/>
            <person name="Vasconcelos V."/>
            <person name="Leao P.N."/>
        </authorList>
    </citation>
    <scope>NUCLEOTIDE SEQUENCE</scope>
    <source>
        <strain evidence="2">LEGE 06105</strain>
    </source>
</reference>
<dbReference type="RefSeq" id="WP_193918465.1">
    <property type="nucleotide sequence ID" value="NZ_JADEWL010000015.1"/>
</dbReference>
<keyword evidence="2" id="KW-0067">ATP-binding</keyword>
<dbReference type="InterPro" id="IPR027417">
    <property type="entry name" value="P-loop_NTPase"/>
</dbReference>
<keyword evidence="2" id="KW-0547">Nucleotide-binding</keyword>
<evidence type="ECO:0000259" key="1">
    <source>
        <dbReference type="PROSITE" id="PS51194"/>
    </source>
</evidence>
<keyword evidence="3" id="KW-1185">Reference proteome</keyword>
<evidence type="ECO:0000313" key="3">
    <source>
        <dbReference type="Proteomes" id="UP000620559"/>
    </source>
</evidence>
<proteinExistence type="predicted"/>
<dbReference type="EMBL" id="JADEWL010000015">
    <property type="protein sequence ID" value="MBE9212473.1"/>
    <property type="molecule type" value="Genomic_DNA"/>
</dbReference>
<dbReference type="Gene3D" id="3.40.50.300">
    <property type="entry name" value="P-loop containing nucleotide triphosphate hydrolases"/>
    <property type="match status" value="2"/>
</dbReference>
<dbReference type="InterPro" id="IPR001650">
    <property type="entry name" value="Helicase_C-like"/>
</dbReference>
<feature type="domain" description="Helicase C-terminal" evidence="1">
    <location>
        <begin position="756"/>
        <end position="915"/>
    </location>
</feature>
<dbReference type="PROSITE" id="PS51194">
    <property type="entry name" value="HELICASE_CTER"/>
    <property type="match status" value="1"/>
</dbReference>
<evidence type="ECO:0000313" key="2">
    <source>
        <dbReference type="EMBL" id="MBE9212473.1"/>
    </source>
</evidence>
<dbReference type="AlphaFoldDB" id="A0A8J7EZ03"/>
<protein>
    <submittedName>
        <fullName evidence="2">ATP-binding protein</fullName>
    </submittedName>
</protein>
<organism evidence="2 3">
    <name type="scientific">Plectonema cf. radiosum LEGE 06105</name>
    <dbReference type="NCBI Taxonomy" id="945769"/>
    <lineage>
        <taxon>Bacteria</taxon>
        <taxon>Bacillati</taxon>
        <taxon>Cyanobacteriota</taxon>
        <taxon>Cyanophyceae</taxon>
        <taxon>Oscillatoriophycideae</taxon>
        <taxon>Oscillatoriales</taxon>
        <taxon>Microcoleaceae</taxon>
        <taxon>Plectonema</taxon>
    </lineage>
</organism>
<name>A0A8J7EZ03_9CYAN</name>
<accession>A0A8J7EZ03</accession>
<gene>
    <name evidence="2" type="ORF">IQ247_07060</name>
</gene>
<dbReference type="SUPFAM" id="SSF52540">
    <property type="entry name" value="P-loop containing nucleoside triphosphate hydrolases"/>
    <property type="match status" value="2"/>
</dbReference>